<protein>
    <recommendedName>
        <fullName evidence="1">HNH endonuclease 5 domain-containing protein</fullName>
    </recommendedName>
</protein>
<gene>
    <name evidence="2" type="ORF">AVENLUH13518_02906</name>
</gene>
<evidence type="ECO:0000313" key="3">
    <source>
        <dbReference type="Proteomes" id="UP000075544"/>
    </source>
</evidence>
<dbReference type="AlphaFoldDB" id="A0A150HQ59"/>
<dbReference type="Proteomes" id="UP000075544">
    <property type="component" value="Unassembled WGS sequence"/>
</dbReference>
<accession>A0A150HQ59</accession>
<sequence length="329" mass="38163">MKIYTEFTVCIICLQPPNDAFPQRQLTDEHIVSEFLGGKIIVKNVCKECNDKLGLRLEGPLSKNRYFKIYTHSNGIKGKKDKLTNPLSGEYSYDGVKFRYEADFSLYQLPVIRHQPVADGGFEINASIDTKDLNKIEHDIFKIVSRRLKKSDKTLVEDKLKEDIKKIIESNKNNINIINQPEIQVSFSLDFDQIALLALKISYELLAWLVGEDFILSNEFDAYRSSLKNITLHNEIKYSTKNFHKVLIELLKENTFFKVEDFSYIDYIFGVNKTLVIFIGGGCFVRIANLWINFEMPESLKNTFFIFSSDSKTGGYNFYREEDIFLKKI</sequence>
<name>A0A150HQ59_9GAMM</name>
<feature type="domain" description="HNH endonuclease 5" evidence="1">
    <location>
        <begin position="10"/>
        <end position="64"/>
    </location>
</feature>
<evidence type="ECO:0000259" key="1">
    <source>
        <dbReference type="Pfam" id="PF14279"/>
    </source>
</evidence>
<proteinExistence type="predicted"/>
<dbReference type="EMBL" id="JRHX01000087">
    <property type="protein sequence ID" value="KXZ68746.1"/>
    <property type="molecule type" value="Genomic_DNA"/>
</dbReference>
<dbReference type="InterPro" id="IPR029471">
    <property type="entry name" value="HNH_5"/>
</dbReference>
<dbReference type="Pfam" id="PF14279">
    <property type="entry name" value="HNH_5"/>
    <property type="match status" value="1"/>
</dbReference>
<dbReference type="RefSeq" id="WP_061525462.1">
    <property type="nucleotide sequence ID" value="NZ_JRHX01000087.1"/>
</dbReference>
<organism evidence="2 3">
    <name type="scientific">Acinetobacter venetianus</name>
    <dbReference type="NCBI Taxonomy" id="52133"/>
    <lineage>
        <taxon>Bacteria</taxon>
        <taxon>Pseudomonadati</taxon>
        <taxon>Pseudomonadota</taxon>
        <taxon>Gammaproteobacteria</taxon>
        <taxon>Moraxellales</taxon>
        <taxon>Moraxellaceae</taxon>
        <taxon>Acinetobacter</taxon>
    </lineage>
</organism>
<evidence type="ECO:0000313" key="2">
    <source>
        <dbReference type="EMBL" id="KXZ68746.1"/>
    </source>
</evidence>
<dbReference type="PATRIC" id="fig|52133.19.peg.2952"/>
<comment type="caution">
    <text evidence="2">The sequence shown here is derived from an EMBL/GenBank/DDBJ whole genome shotgun (WGS) entry which is preliminary data.</text>
</comment>
<reference evidence="2 3" key="1">
    <citation type="journal article" date="2016" name="Sci. Rep.">
        <title>Genomic and phenotypic characterization of the species Acinetobacter venetianus.</title>
        <authorList>
            <person name="Fondi M."/>
            <person name="Maida I."/>
            <person name="Perrin E."/>
            <person name="Orlandini V."/>
            <person name="La Torre L."/>
            <person name="Bosi E."/>
            <person name="Negroni A."/>
            <person name="Zanaroli G."/>
            <person name="Fava F."/>
            <person name="Decorosi F."/>
            <person name="Giovannetti L."/>
            <person name="Viti C."/>
            <person name="Vaneechoutte M."/>
            <person name="Dijkshoorn L."/>
            <person name="Fani R."/>
        </authorList>
    </citation>
    <scope>NUCLEOTIDE SEQUENCE [LARGE SCALE GENOMIC DNA]</scope>
    <source>
        <strain evidence="2 3">LUH13518</strain>
    </source>
</reference>